<evidence type="ECO:0000313" key="1">
    <source>
        <dbReference type="Proteomes" id="UP000095282"/>
    </source>
</evidence>
<sequence>MKVFLVSFSFQIQSYNHFQILLFVIVLSTQACRHSPCPCFSKFRCHGKNQVCIDGYCTSSKALPNGSFARENDQASESKKDIEKKHCIINLECPPDNLCINGECVPLSSIPCQATATTPYPGFCTKDSDCRPLETCNNGKCGLVFPSNN</sequence>
<dbReference type="AlphaFoldDB" id="A0A1I7UFJ6"/>
<proteinExistence type="predicted"/>
<accession>A0A1I7UFJ6</accession>
<name>A0A1I7UFJ6_9PELO</name>
<reference evidence="2" key="1">
    <citation type="submission" date="2016-11" db="UniProtKB">
        <authorList>
            <consortium name="WormBaseParasite"/>
        </authorList>
    </citation>
    <scope>IDENTIFICATION</scope>
</reference>
<dbReference type="PROSITE" id="PS51257">
    <property type="entry name" value="PROKAR_LIPOPROTEIN"/>
    <property type="match status" value="1"/>
</dbReference>
<protein>
    <submittedName>
        <fullName evidence="2">CC domain-containing protein</fullName>
    </submittedName>
</protein>
<dbReference type="Proteomes" id="UP000095282">
    <property type="component" value="Unplaced"/>
</dbReference>
<evidence type="ECO:0000313" key="2">
    <source>
        <dbReference type="WBParaSite" id="Csp11.Scaffold629.g8814.t2"/>
    </source>
</evidence>
<keyword evidence="1" id="KW-1185">Reference proteome</keyword>
<organism evidence="1 2">
    <name type="scientific">Caenorhabditis tropicalis</name>
    <dbReference type="NCBI Taxonomy" id="1561998"/>
    <lineage>
        <taxon>Eukaryota</taxon>
        <taxon>Metazoa</taxon>
        <taxon>Ecdysozoa</taxon>
        <taxon>Nematoda</taxon>
        <taxon>Chromadorea</taxon>
        <taxon>Rhabditida</taxon>
        <taxon>Rhabditina</taxon>
        <taxon>Rhabditomorpha</taxon>
        <taxon>Rhabditoidea</taxon>
        <taxon>Rhabditidae</taxon>
        <taxon>Peloderinae</taxon>
        <taxon>Caenorhabditis</taxon>
    </lineage>
</organism>
<dbReference type="WBParaSite" id="Csp11.Scaffold629.g8814.t2">
    <property type="protein sequence ID" value="Csp11.Scaffold629.g8814.t2"/>
    <property type="gene ID" value="Csp11.Scaffold629.g8814"/>
</dbReference>